<evidence type="ECO:0000259" key="2">
    <source>
        <dbReference type="SMART" id="SM00848"/>
    </source>
</evidence>
<organism evidence="3 4">
    <name type="scientific">Papaver nudicaule</name>
    <name type="common">Iceland poppy</name>
    <dbReference type="NCBI Taxonomy" id="74823"/>
    <lineage>
        <taxon>Eukaryota</taxon>
        <taxon>Viridiplantae</taxon>
        <taxon>Streptophyta</taxon>
        <taxon>Embryophyta</taxon>
        <taxon>Tracheophyta</taxon>
        <taxon>Spermatophyta</taxon>
        <taxon>Magnoliopsida</taxon>
        <taxon>Ranunculales</taxon>
        <taxon>Papaveraceae</taxon>
        <taxon>Papaveroideae</taxon>
        <taxon>Papaver</taxon>
    </lineage>
</organism>
<dbReference type="AlphaFoldDB" id="A0AA41UXK2"/>
<name>A0AA41UXK2_PAPNU</name>
<evidence type="ECO:0000313" key="4">
    <source>
        <dbReference type="Proteomes" id="UP001177140"/>
    </source>
</evidence>
<evidence type="ECO:0000313" key="3">
    <source>
        <dbReference type="EMBL" id="MCL7023627.1"/>
    </source>
</evidence>
<dbReference type="SMART" id="SM00848">
    <property type="entry name" value="Inhibitor_I29"/>
    <property type="match status" value="1"/>
</dbReference>
<keyword evidence="4" id="KW-1185">Reference proteome</keyword>
<dbReference type="EMBL" id="JAJJMA010024430">
    <property type="protein sequence ID" value="MCL7023627.1"/>
    <property type="molecule type" value="Genomic_DNA"/>
</dbReference>
<dbReference type="Gene3D" id="1.10.287.2250">
    <property type="match status" value="1"/>
</dbReference>
<protein>
    <recommendedName>
        <fullName evidence="2">Cathepsin propeptide inhibitor domain-containing protein</fullName>
    </recommendedName>
</protein>
<gene>
    <name evidence="3" type="ORF">MKW94_023484</name>
</gene>
<sequence length="175" mass="19649">MGRDLSYSVGIVFLTCILTIAAIDSVEDSNIYQVTEKQSLNRKFIEDNRIHLGTSTEKNFQMFMRDYGKEYSTREEYIHRLGVFAKNMIRAAKHQALDPTAIHGVTPFSDLSEDEFERLFTGLKSGSQPDFNEISTSAPTMTPGVGVGTVKYDYIMTLEPSYCLLLATILGCSHK</sequence>
<feature type="domain" description="Cathepsin propeptide inhibitor" evidence="2">
    <location>
        <begin position="60"/>
        <end position="116"/>
    </location>
</feature>
<dbReference type="Pfam" id="PF08246">
    <property type="entry name" value="Inhibitor_I29"/>
    <property type="match status" value="1"/>
</dbReference>
<keyword evidence="1" id="KW-0732">Signal</keyword>
<comment type="caution">
    <text evidence="3">The sequence shown here is derived from an EMBL/GenBank/DDBJ whole genome shotgun (WGS) entry which is preliminary data.</text>
</comment>
<dbReference type="SUPFAM" id="SSF54001">
    <property type="entry name" value="Cysteine proteinases"/>
    <property type="match status" value="1"/>
</dbReference>
<reference evidence="3" key="1">
    <citation type="submission" date="2022-03" db="EMBL/GenBank/DDBJ databases">
        <title>A functionally conserved STORR gene fusion in Papaver species that diverged 16.8 million years ago.</title>
        <authorList>
            <person name="Catania T."/>
        </authorList>
    </citation>
    <scope>NUCLEOTIDE SEQUENCE</scope>
    <source>
        <strain evidence="3">S-191538</strain>
    </source>
</reference>
<dbReference type="Proteomes" id="UP001177140">
    <property type="component" value="Unassembled WGS sequence"/>
</dbReference>
<dbReference type="InterPro" id="IPR038765">
    <property type="entry name" value="Papain-like_cys_pep_sf"/>
</dbReference>
<proteinExistence type="predicted"/>
<feature type="non-terminal residue" evidence="3">
    <location>
        <position position="1"/>
    </location>
</feature>
<accession>A0AA41UXK2</accession>
<feature type="signal peptide" evidence="1">
    <location>
        <begin position="1"/>
        <end position="22"/>
    </location>
</feature>
<evidence type="ECO:0000256" key="1">
    <source>
        <dbReference type="SAM" id="SignalP"/>
    </source>
</evidence>
<feature type="chain" id="PRO_5041289615" description="Cathepsin propeptide inhibitor domain-containing protein" evidence="1">
    <location>
        <begin position="23"/>
        <end position="175"/>
    </location>
</feature>
<dbReference type="InterPro" id="IPR013201">
    <property type="entry name" value="Prot_inhib_I29"/>
</dbReference>